<evidence type="ECO:0000259" key="6">
    <source>
        <dbReference type="PROSITE" id="PS50865"/>
    </source>
</evidence>
<keyword evidence="1" id="KW-0479">Metal-binding</keyword>
<keyword evidence="2 4" id="KW-0863">Zinc-finger</keyword>
<dbReference type="Pfam" id="PF01753">
    <property type="entry name" value="zf-MYND"/>
    <property type="match status" value="1"/>
</dbReference>
<organism evidence="7 8">
    <name type="scientific">Cyclotella cryptica</name>
    <dbReference type="NCBI Taxonomy" id="29204"/>
    <lineage>
        <taxon>Eukaryota</taxon>
        <taxon>Sar</taxon>
        <taxon>Stramenopiles</taxon>
        <taxon>Ochrophyta</taxon>
        <taxon>Bacillariophyta</taxon>
        <taxon>Coscinodiscophyceae</taxon>
        <taxon>Thalassiosirophycidae</taxon>
        <taxon>Stephanodiscales</taxon>
        <taxon>Stephanodiscaceae</taxon>
        <taxon>Cyclotella</taxon>
    </lineage>
</organism>
<dbReference type="Gene3D" id="6.10.140.2220">
    <property type="match status" value="1"/>
</dbReference>
<reference evidence="7 8" key="1">
    <citation type="journal article" date="2020" name="G3 (Bethesda)">
        <title>Improved Reference Genome for Cyclotella cryptica CCMP332, a Model for Cell Wall Morphogenesis, Salinity Adaptation, and Lipid Production in Diatoms (Bacillariophyta).</title>
        <authorList>
            <person name="Roberts W.R."/>
            <person name="Downey K.M."/>
            <person name="Ruck E.C."/>
            <person name="Traller J.C."/>
            <person name="Alverson A.J."/>
        </authorList>
    </citation>
    <scope>NUCLEOTIDE SEQUENCE [LARGE SCALE GENOMIC DNA]</scope>
    <source>
        <strain evidence="7 8">CCMP332</strain>
    </source>
</reference>
<comment type="caution">
    <text evidence="7">The sequence shown here is derived from an EMBL/GenBank/DDBJ whole genome shotgun (WGS) entry which is preliminary data.</text>
</comment>
<dbReference type="Proteomes" id="UP001516023">
    <property type="component" value="Unassembled WGS sequence"/>
</dbReference>
<dbReference type="PROSITE" id="PS01360">
    <property type="entry name" value="ZF_MYND_1"/>
    <property type="match status" value="1"/>
</dbReference>
<name>A0ABD3QGH2_9STRA</name>
<feature type="compositionally biased region" description="Basic residues" evidence="5">
    <location>
        <begin position="1"/>
        <end position="15"/>
    </location>
</feature>
<keyword evidence="8" id="KW-1185">Reference proteome</keyword>
<keyword evidence="3" id="KW-0862">Zinc</keyword>
<evidence type="ECO:0000256" key="1">
    <source>
        <dbReference type="ARBA" id="ARBA00022723"/>
    </source>
</evidence>
<protein>
    <recommendedName>
        <fullName evidence="6">MYND-type domain-containing protein</fullName>
    </recommendedName>
</protein>
<evidence type="ECO:0000256" key="2">
    <source>
        <dbReference type="ARBA" id="ARBA00022771"/>
    </source>
</evidence>
<feature type="region of interest" description="Disordered" evidence="5">
    <location>
        <begin position="1"/>
        <end position="32"/>
    </location>
</feature>
<evidence type="ECO:0000313" key="7">
    <source>
        <dbReference type="EMBL" id="KAL3799252.1"/>
    </source>
</evidence>
<evidence type="ECO:0000256" key="4">
    <source>
        <dbReference type="PROSITE-ProRule" id="PRU00134"/>
    </source>
</evidence>
<dbReference type="PROSITE" id="PS50865">
    <property type="entry name" value="ZF_MYND_2"/>
    <property type="match status" value="1"/>
</dbReference>
<dbReference type="AlphaFoldDB" id="A0ABD3QGH2"/>
<evidence type="ECO:0000256" key="5">
    <source>
        <dbReference type="SAM" id="MobiDB-lite"/>
    </source>
</evidence>
<dbReference type="GO" id="GO:0008270">
    <property type="term" value="F:zinc ion binding"/>
    <property type="evidence" value="ECO:0007669"/>
    <property type="project" value="UniProtKB-KW"/>
</dbReference>
<dbReference type="InterPro" id="IPR002893">
    <property type="entry name" value="Znf_MYND"/>
</dbReference>
<sequence>MSSRKRAQGKSRKAKGGGSGDNSAKEGEAAQQDYSPIISIERLWAVKKAVDADSRRRYDALQTDAHFEAMLQRDKGIFHQYTLKRMLEANPHVQYRYALYEPQPQPDELIRMYDVSSSNCLHGFSPPPADHVCWKFMSKFLTKVETFLVLHQSNHASEAAMYTVTEMRKYYPQVFKSAASRKLVQSFLVAYGTDFALKHAENSFLQREIEKLSSSLTMMVGMPTSYFPLFWAGCIADGWLCIEHKGMCDKALQVKYLHSANDIFEGGEREVISFFRKRTQDSCTCLNAIYEEVKEKPKKSQCNYCQLIFERSTLKVCSHCRLTQYCSKDCQKSGWIYHKEECKQWSKLLNEC</sequence>
<evidence type="ECO:0000313" key="8">
    <source>
        <dbReference type="Proteomes" id="UP001516023"/>
    </source>
</evidence>
<dbReference type="SUPFAM" id="SSF144232">
    <property type="entry name" value="HIT/MYND zinc finger-like"/>
    <property type="match status" value="1"/>
</dbReference>
<evidence type="ECO:0000256" key="3">
    <source>
        <dbReference type="ARBA" id="ARBA00022833"/>
    </source>
</evidence>
<dbReference type="EMBL" id="JABMIG020000040">
    <property type="protein sequence ID" value="KAL3799252.1"/>
    <property type="molecule type" value="Genomic_DNA"/>
</dbReference>
<proteinExistence type="predicted"/>
<accession>A0ABD3QGH2</accession>
<feature type="domain" description="MYND-type" evidence="6">
    <location>
        <begin position="302"/>
        <end position="342"/>
    </location>
</feature>
<gene>
    <name evidence="7" type="ORF">HJC23_012977</name>
</gene>